<dbReference type="Proteomes" id="UP000663832">
    <property type="component" value="Unassembled WGS sequence"/>
</dbReference>
<protein>
    <submittedName>
        <fullName evidence="6">Uncharacterized protein</fullName>
    </submittedName>
</protein>
<dbReference type="SUPFAM" id="SSF103473">
    <property type="entry name" value="MFS general substrate transporter"/>
    <property type="match status" value="1"/>
</dbReference>
<dbReference type="PANTHER" id="PTHR23507:SF1">
    <property type="entry name" value="FI18259P1-RELATED"/>
    <property type="match status" value="1"/>
</dbReference>
<evidence type="ECO:0000256" key="3">
    <source>
        <dbReference type="ARBA" id="ARBA00022989"/>
    </source>
</evidence>
<dbReference type="EMBL" id="CAJNOM010004763">
    <property type="protein sequence ID" value="CAF1658599.1"/>
    <property type="molecule type" value="Genomic_DNA"/>
</dbReference>
<evidence type="ECO:0000256" key="2">
    <source>
        <dbReference type="ARBA" id="ARBA00022692"/>
    </source>
</evidence>
<evidence type="ECO:0000256" key="5">
    <source>
        <dbReference type="SAM" id="Phobius"/>
    </source>
</evidence>
<reference evidence="6" key="1">
    <citation type="submission" date="2021-02" db="EMBL/GenBank/DDBJ databases">
        <authorList>
            <person name="Nowell W R."/>
        </authorList>
    </citation>
    <scope>NUCLEOTIDE SEQUENCE</scope>
</reference>
<evidence type="ECO:0000313" key="8">
    <source>
        <dbReference type="Proteomes" id="UP000663832"/>
    </source>
</evidence>
<keyword evidence="8" id="KW-1185">Reference proteome</keyword>
<sequence length="178" mass="19647">MAETLSSHWFRVILPICFICFLYLCSFYLFLCATNSLIYSTVCLLHANESFCSEIDRNKSLRASQESIQRESSQWSLYGTLSFAIVACFVSPIYGSLSDTKNRKLPIVLTVSNAIITGLIITIGSAYQGTKICLLFYILANIVNGFGGGSLTLISSCFGYATDSCNDKEKHTQIIAII</sequence>
<name>A0A815WDJ0_9BILA</name>
<dbReference type="GO" id="GO:0022857">
    <property type="term" value="F:transmembrane transporter activity"/>
    <property type="evidence" value="ECO:0007669"/>
    <property type="project" value="TreeGrafter"/>
</dbReference>
<dbReference type="OrthoDB" id="419734at2759"/>
<evidence type="ECO:0000313" key="6">
    <source>
        <dbReference type="EMBL" id="CAF1543951.1"/>
    </source>
</evidence>
<feature type="transmembrane region" description="Helical" evidence="5">
    <location>
        <begin position="107"/>
        <end position="127"/>
    </location>
</feature>
<evidence type="ECO:0000313" key="9">
    <source>
        <dbReference type="Proteomes" id="UP000663877"/>
    </source>
</evidence>
<accession>A0A815WDJ0</accession>
<feature type="transmembrane region" description="Helical" evidence="5">
    <location>
        <begin position="12"/>
        <end position="31"/>
    </location>
</feature>
<dbReference type="EMBL" id="CAJNOI010004375">
    <property type="protein sequence ID" value="CAF1543951.1"/>
    <property type="molecule type" value="Genomic_DNA"/>
</dbReference>
<feature type="transmembrane region" description="Helical" evidence="5">
    <location>
        <begin position="75"/>
        <end position="95"/>
    </location>
</feature>
<dbReference type="Proteomes" id="UP000663877">
    <property type="component" value="Unassembled WGS sequence"/>
</dbReference>
<keyword evidence="3 5" id="KW-1133">Transmembrane helix</keyword>
<evidence type="ECO:0000313" key="7">
    <source>
        <dbReference type="EMBL" id="CAF1658599.1"/>
    </source>
</evidence>
<keyword evidence="2 5" id="KW-0812">Transmembrane</keyword>
<comment type="subcellular location">
    <subcellularLocation>
        <location evidence="1">Membrane</location>
        <topology evidence="1">Multi-pass membrane protein</topology>
    </subcellularLocation>
</comment>
<feature type="non-terminal residue" evidence="6">
    <location>
        <position position="1"/>
    </location>
</feature>
<comment type="caution">
    <text evidence="6">The sequence shown here is derived from an EMBL/GenBank/DDBJ whole genome shotgun (WGS) entry which is preliminary data.</text>
</comment>
<feature type="non-terminal residue" evidence="6">
    <location>
        <position position="178"/>
    </location>
</feature>
<evidence type="ECO:0000256" key="4">
    <source>
        <dbReference type="ARBA" id="ARBA00023136"/>
    </source>
</evidence>
<dbReference type="PANTHER" id="PTHR23507">
    <property type="entry name" value="ZGC:174356"/>
    <property type="match status" value="1"/>
</dbReference>
<dbReference type="GO" id="GO:0016020">
    <property type="term" value="C:membrane"/>
    <property type="evidence" value="ECO:0007669"/>
    <property type="project" value="UniProtKB-SubCell"/>
</dbReference>
<dbReference type="AlphaFoldDB" id="A0A815WDJ0"/>
<dbReference type="InterPro" id="IPR036259">
    <property type="entry name" value="MFS_trans_sf"/>
</dbReference>
<evidence type="ECO:0000256" key="1">
    <source>
        <dbReference type="ARBA" id="ARBA00004141"/>
    </source>
</evidence>
<dbReference type="Gene3D" id="1.20.1250.20">
    <property type="entry name" value="MFS general substrate transporter like domains"/>
    <property type="match status" value="1"/>
</dbReference>
<gene>
    <name evidence="6" type="ORF">BJG266_LOCUS45765</name>
    <name evidence="7" type="ORF">QVE165_LOCUS62789</name>
</gene>
<keyword evidence="4 5" id="KW-0472">Membrane</keyword>
<organism evidence="6 9">
    <name type="scientific">Adineta steineri</name>
    <dbReference type="NCBI Taxonomy" id="433720"/>
    <lineage>
        <taxon>Eukaryota</taxon>
        <taxon>Metazoa</taxon>
        <taxon>Spiralia</taxon>
        <taxon>Gnathifera</taxon>
        <taxon>Rotifera</taxon>
        <taxon>Eurotatoria</taxon>
        <taxon>Bdelloidea</taxon>
        <taxon>Adinetida</taxon>
        <taxon>Adinetidae</taxon>
        <taxon>Adineta</taxon>
    </lineage>
</organism>
<proteinExistence type="predicted"/>
<feature type="transmembrane region" description="Helical" evidence="5">
    <location>
        <begin position="134"/>
        <end position="161"/>
    </location>
</feature>